<evidence type="ECO:0000259" key="4">
    <source>
        <dbReference type="Pfam" id="PF14226"/>
    </source>
</evidence>
<evidence type="ECO:0000313" key="6">
    <source>
        <dbReference type="EMBL" id="CAH0369364.1"/>
    </source>
</evidence>
<sequence>MAEALIPVIDVGTFVKSGDDAEACEAVARALHDCGCLVVKDPRVDASKNEEFLDLMEAYFEQSDGVEDARPDLHYQVGVTPSGVEKARPRCDEASQLTDKPRSECPPQPDAKWRFFWRIGERPSQSKFEELNAPAVIPEGFDEWETTMNAWGSSLVETATTVAEMAALGFGLERGAFSSKMNKAPHLLAPTGSDLRLLAEDEPPLKRKAHEVRLGTVLAGFHTDLNFLSVHGKSRFPGLTVWTRSGRAVAPVIPEGCLLLQAGQQFHHLTAGHVLAGFHEVVASEKTAVAARKAKASGRSLWRVSSTCFAHIASDEVLEPLGRFATSDAAADFPPTLAGDQVKAELIAISLA</sequence>
<evidence type="ECO:0000256" key="3">
    <source>
        <dbReference type="ARBA" id="ARBA00023004"/>
    </source>
</evidence>
<accession>A0A7S4A8G4</accession>
<evidence type="ECO:0000256" key="1">
    <source>
        <dbReference type="ARBA" id="ARBA00022723"/>
    </source>
</evidence>
<dbReference type="InterPro" id="IPR027443">
    <property type="entry name" value="IPNS-like_sf"/>
</dbReference>
<organism evidence="5">
    <name type="scientific">Pelagomonas calceolata</name>
    <dbReference type="NCBI Taxonomy" id="35677"/>
    <lineage>
        <taxon>Eukaryota</taxon>
        <taxon>Sar</taxon>
        <taxon>Stramenopiles</taxon>
        <taxon>Ochrophyta</taxon>
        <taxon>Pelagophyceae</taxon>
        <taxon>Pelagomonadales</taxon>
        <taxon>Pelagomonadaceae</taxon>
        <taxon>Pelagomonas</taxon>
    </lineage>
</organism>
<keyword evidence="2" id="KW-0560">Oxidoreductase</keyword>
<dbReference type="PANTHER" id="PTHR10209:SF874">
    <property type="entry name" value="2-OXOGLUTARATE (2OG) AND FE(II)-DEPENDENT OXYGENASE SUPERFAMILY PROTEIN"/>
    <property type="match status" value="1"/>
</dbReference>
<reference evidence="6" key="2">
    <citation type="submission" date="2021-11" db="EMBL/GenBank/DDBJ databases">
        <authorList>
            <consortium name="Genoscope - CEA"/>
            <person name="William W."/>
        </authorList>
    </citation>
    <scope>NUCLEOTIDE SEQUENCE</scope>
</reference>
<reference evidence="5" key="1">
    <citation type="submission" date="2021-01" db="EMBL/GenBank/DDBJ databases">
        <authorList>
            <person name="Corre E."/>
            <person name="Pelletier E."/>
            <person name="Niang G."/>
            <person name="Scheremetjew M."/>
            <person name="Finn R."/>
            <person name="Kale V."/>
            <person name="Holt S."/>
            <person name="Cochrane G."/>
            <person name="Meng A."/>
            <person name="Brown T."/>
            <person name="Cohen L."/>
        </authorList>
    </citation>
    <scope>NUCLEOTIDE SEQUENCE</scope>
    <source>
        <strain evidence="5">CCMP1756</strain>
    </source>
</reference>
<dbReference type="GO" id="GO:0016491">
    <property type="term" value="F:oxidoreductase activity"/>
    <property type="evidence" value="ECO:0007669"/>
    <property type="project" value="UniProtKB-KW"/>
</dbReference>
<dbReference type="Gene3D" id="2.60.120.330">
    <property type="entry name" value="B-lactam Antibiotic, Isopenicillin N Synthase, Chain"/>
    <property type="match status" value="1"/>
</dbReference>
<dbReference type="SUPFAM" id="SSF51197">
    <property type="entry name" value="Clavaminate synthase-like"/>
    <property type="match status" value="1"/>
</dbReference>
<proteinExistence type="predicted"/>
<dbReference type="InterPro" id="IPR026992">
    <property type="entry name" value="DIOX_N"/>
</dbReference>
<evidence type="ECO:0000256" key="2">
    <source>
        <dbReference type="ARBA" id="ARBA00023002"/>
    </source>
</evidence>
<dbReference type="AlphaFoldDB" id="A0A7S4A8G4"/>
<gene>
    <name evidence="5" type="ORF">PCAL00307_LOCUS22290</name>
    <name evidence="6" type="ORF">PECAL_2P24850</name>
</gene>
<keyword evidence="1" id="KW-0479">Metal-binding</keyword>
<keyword evidence="7" id="KW-1185">Reference proteome</keyword>
<feature type="domain" description="Non-haem dioxygenase N-terminal" evidence="4">
    <location>
        <begin position="6"/>
        <end position="109"/>
    </location>
</feature>
<dbReference type="EMBL" id="HBIW01025836">
    <property type="protein sequence ID" value="CAE0706839.1"/>
    <property type="molecule type" value="Transcribed_RNA"/>
</dbReference>
<dbReference type="PANTHER" id="PTHR10209">
    <property type="entry name" value="OXIDOREDUCTASE, 2OG-FE II OXYGENASE FAMILY PROTEIN"/>
    <property type="match status" value="1"/>
</dbReference>
<name>A0A7S4A8G4_9STRA</name>
<keyword evidence="3" id="KW-0408">Iron</keyword>
<evidence type="ECO:0000313" key="5">
    <source>
        <dbReference type="EMBL" id="CAE0706839.1"/>
    </source>
</evidence>
<evidence type="ECO:0000313" key="7">
    <source>
        <dbReference type="Proteomes" id="UP000789595"/>
    </source>
</evidence>
<dbReference type="EMBL" id="CAKKNE010000002">
    <property type="protein sequence ID" value="CAH0369364.1"/>
    <property type="molecule type" value="Genomic_DNA"/>
</dbReference>
<dbReference type="Proteomes" id="UP000789595">
    <property type="component" value="Unassembled WGS sequence"/>
</dbReference>
<dbReference type="Pfam" id="PF14226">
    <property type="entry name" value="DIOX_N"/>
    <property type="match status" value="1"/>
</dbReference>
<dbReference type="OrthoDB" id="10248513at2759"/>
<protein>
    <recommendedName>
        <fullName evidence="4">Non-haem dioxygenase N-terminal domain-containing protein</fullName>
    </recommendedName>
</protein>
<dbReference type="GO" id="GO:0046872">
    <property type="term" value="F:metal ion binding"/>
    <property type="evidence" value="ECO:0007669"/>
    <property type="project" value="UniProtKB-KW"/>
</dbReference>